<comment type="caution">
    <text evidence="1">The sequence shown here is derived from an EMBL/GenBank/DDBJ whole genome shotgun (WGS) entry which is preliminary data.</text>
</comment>
<dbReference type="Proteomes" id="UP000308886">
    <property type="component" value="Unassembled WGS sequence"/>
</dbReference>
<accession>A0AC61QQP1</accession>
<protein>
    <submittedName>
        <fullName evidence="1">Uncharacterized protein</fullName>
    </submittedName>
</protein>
<name>A0AC61QQP1_9BACT</name>
<organism evidence="1 2">
    <name type="scientific">Palleniella muris</name>
    <dbReference type="NCBI Taxonomy" id="3038145"/>
    <lineage>
        <taxon>Bacteria</taxon>
        <taxon>Pseudomonadati</taxon>
        <taxon>Bacteroidota</taxon>
        <taxon>Bacteroidia</taxon>
        <taxon>Bacteroidales</taxon>
        <taxon>Prevotellaceae</taxon>
        <taxon>Palleniella</taxon>
    </lineage>
</organism>
<evidence type="ECO:0000313" key="1">
    <source>
        <dbReference type="EMBL" id="TGX82486.1"/>
    </source>
</evidence>
<keyword evidence="2" id="KW-1185">Reference proteome</keyword>
<reference evidence="1" key="1">
    <citation type="submission" date="2019-04" db="EMBL/GenBank/DDBJ databases">
        <title>Microbes associate with the intestines of laboratory mice.</title>
        <authorList>
            <person name="Navarre W."/>
            <person name="Wong E."/>
            <person name="Huang K."/>
            <person name="Tropini C."/>
            <person name="Ng K."/>
            <person name="Yu B."/>
        </authorList>
    </citation>
    <scope>NUCLEOTIDE SEQUENCE</scope>
    <source>
        <strain evidence="1">NM73_A23</strain>
    </source>
</reference>
<proteinExistence type="predicted"/>
<evidence type="ECO:0000313" key="2">
    <source>
        <dbReference type="Proteomes" id="UP000308886"/>
    </source>
</evidence>
<dbReference type="EMBL" id="SRZC01000009">
    <property type="protein sequence ID" value="TGX82486.1"/>
    <property type="molecule type" value="Genomic_DNA"/>
</dbReference>
<gene>
    <name evidence="1" type="ORF">E5358_06875</name>
</gene>
<sequence length="138" mass="15327">MSRRRIHIFLLTLIALFSCTDLYEKTGDMLIGTAVESEEVRSRAAVLSWDDSRETSMAQPGETVTVPACLPTPPAPHSVAAAKHLRTGKTLLRMPSAIVADRQTRRHHFPVFFAKAGTAFVSPHAANYYVFALRRMLC</sequence>